<dbReference type="SUPFAM" id="SSF69572">
    <property type="entry name" value="Activating enzymes of the ubiquitin-like proteins"/>
    <property type="match status" value="1"/>
</dbReference>
<dbReference type="GO" id="GO:0008641">
    <property type="term" value="F:ubiquitin-like modifier activating enzyme activity"/>
    <property type="evidence" value="ECO:0007669"/>
    <property type="project" value="InterPro"/>
</dbReference>
<proteinExistence type="predicted"/>
<evidence type="ECO:0000313" key="3">
    <source>
        <dbReference type="Proteomes" id="UP000192505"/>
    </source>
</evidence>
<dbReference type="InterPro" id="IPR035985">
    <property type="entry name" value="Ubiquitin-activating_enz"/>
</dbReference>
<gene>
    <name evidence="2" type="ORF">BWK72_05110</name>
</gene>
<organism evidence="2 3">
    <name type="scientific">Rhodoferax ferrireducens</name>
    <dbReference type="NCBI Taxonomy" id="192843"/>
    <lineage>
        <taxon>Bacteria</taxon>
        <taxon>Pseudomonadati</taxon>
        <taxon>Pseudomonadota</taxon>
        <taxon>Betaproteobacteria</taxon>
        <taxon>Burkholderiales</taxon>
        <taxon>Comamonadaceae</taxon>
        <taxon>Rhodoferax</taxon>
    </lineage>
</organism>
<dbReference type="GO" id="GO:0061503">
    <property type="term" value="F:tRNA threonylcarbamoyladenosine dehydratase"/>
    <property type="evidence" value="ECO:0007669"/>
    <property type="project" value="TreeGrafter"/>
</dbReference>
<dbReference type="InterPro" id="IPR000594">
    <property type="entry name" value="ThiF_NAD_FAD-bd"/>
</dbReference>
<dbReference type="Proteomes" id="UP000192505">
    <property type="component" value="Unassembled WGS sequence"/>
</dbReference>
<evidence type="ECO:0000259" key="1">
    <source>
        <dbReference type="Pfam" id="PF00899"/>
    </source>
</evidence>
<dbReference type="Pfam" id="PF00899">
    <property type="entry name" value="ThiF"/>
    <property type="match status" value="1"/>
</dbReference>
<name>A0A1W9KXF8_9BURK</name>
<dbReference type="EMBL" id="MTEI01000002">
    <property type="protein sequence ID" value="OQW89318.1"/>
    <property type="molecule type" value="Genomic_DNA"/>
</dbReference>
<dbReference type="AlphaFoldDB" id="A0A1W9KXF8"/>
<dbReference type="PANTHER" id="PTHR43267">
    <property type="entry name" value="TRNA THREONYLCARBAMOYLADENOSINE DEHYDRATASE"/>
    <property type="match status" value="1"/>
</dbReference>
<dbReference type="InterPro" id="IPR045886">
    <property type="entry name" value="ThiF/MoeB/HesA"/>
</dbReference>
<comment type="caution">
    <text evidence="2">The sequence shown here is derived from an EMBL/GenBank/DDBJ whole genome shotgun (WGS) entry which is preliminary data.</text>
</comment>
<dbReference type="CDD" id="cd00755">
    <property type="entry name" value="YgdL_like"/>
    <property type="match status" value="1"/>
</dbReference>
<reference evidence="2 3" key="1">
    <citation type="submission" date="2017-01" db="EMBL/GenBank/DDBJ databases">
        <title>Novel large sulfur bacteria in the metagenomes of groundwater-fed chemosynthetic microbial mats in the Lake Huron basin.</title>
        <authorList>
            <person name="Sharrar A.M."/>
            <person name="Flood B.E."/>
            <person name="Bailey J.V."/>
            <person name="Jones D.S."/>
            <person name="Biddanda B."/>
            <person name="Ruberg S.A."/>
            <person name="Marcus D.N."/>
            <person name="Dick G.J."/>
        </authorList>
    </citation>
    <scope>NUCLEOTIDE SEQUENCE [LARGE SCALE GENOMIC DNA]</scope>
    <source>
        <strain evidence="2">A7</strain>
    </source>
</reference>
<protein>
    <submittedName>
        <fullName evidence="2">tRNA threonylcarbamoyladenosine dehydratase</fullName>
    </submittedName>
</protein>
<dbReference type="PANTHER" id="PTHR43267:SF1">
    <property type="entry name" value="TRNA THREONYLCARBAMOYLADENOSINE DEHYDRATASE"/>
    <property type="match status" value="1"/>
</dbReference>
<dbReference type="Gene3D" id="3.40.50.720">
    <property type="entry name" value="NAD(P)-binding Rossmann-like Domain"/>
    <property type="match status" value="1"/>
</dbReference>
<feature type="domain" description="THIF-type NAD/FAD binding fold" evidence="1">
    <location>
        <begin position="12"/>
        <end position="159"/>
    </location>
</feature>
<accession>A0A1W9KXF8</accession>
<dbReference type="GO" id="GO:0061504">
    <property type="term" value="P:cyclic threonylcarbamoyladenosine biosynthetic process"/>
    <property type="evidence" value="ECO:0007669"/>
    <property type="project" value="TreeGrafter"/>
</dbReference>
<sequence>MLEDRRFGGLNRLFGTTGAQQIRRAHVAVVGIGGVGSWAAESLARSGVGKLSLIDLDHVAESNINRQIHATQATLGQSKVLAMRDRIHSFAPDCQVTCIDEFATPTNWPDVLPVGVDAVIDACDQWPVKLIMANWAIKHKRVFVTSGAAGGKRHAHLVSVEDLAKVTHDPLLSKVRYQLRKEFGAPRGEKKIGVVCVFSREAVAPPDASCSVGSDGSLNCHGFGSLVTVTATFGHCAAGYVLNELAAKIEC</sequence>
<evidence type="ECO:0000313" key="2">
    <source>
        <dbReference type="EMBL" id="OQW89318.1"/>
    </source>
</evidence>